<sequence length="64" mass="7579">MKEIQATEYISTKLVCETLKIQPSTLRKYASMLDEKAVTEFYFTRDDSNNRIYTKEDIAMLHRV</sequence>
<dbReference type="RefSeq" id="WP_425429681.1">
    <property type="nucleotide sequence ID" value="NZ_FSRN01000005.1"/>
</dbReference>
<gene>
    <name evidence="1" type="ORF">SAMN05878443_2414</name>
</gene>
<keyword evidence="2" id="KW-1185">Reference proteome</keyword>
<dbReference type="InterPro" id="IPR009061">
    <property type="entry name" value="DNA-bd_dom_put_sf"/>
</dbReference>
<protein>
    <recommendedName>
        <fullName evidence="3">MerR HTH family regulatory protein</fullName>
    </recommendedName>
</protein>
<accession>A0A1N6IMA0</accession>
<name>A0A1N6IMA0_9LACT</name>
<organism evidence="1 2">
    <name type="scientific">Carnobacterium alterfunditum</name>
    <dbReference type="NCBI Taxonomy" id="28230"/>
    <lineage>
        <taxon>Bacteria</taxon>
        <taxon>Bacillati</taxon>
        <taxon>Bacillota</taxon>
        <taxon>Bacilli</taxon>
        <taxon>Lactobacillales</taxon>
        <taxon>Carnobacteriaceae</taxon>
        <taxon>Carnobacterium</taxon>
    </lineage>
</organism>
<dbReference type="Proteomes" id="UP000184758">
    <property type="component" value="Unassembled WGS sequence"/>
</dbReference>
<dbReference type="EMBL" id="FSRN01000005">
    <property type="protein sequence ID" value="SIO33144.1"/>
    <property type="molecule type" value="Genomic_DNA"/>
</dbReference>
<dbReference type="SUPFAM" id="SSF46955">
    <property type="entry name" value="Putative DNA-binding domain"/>
    <property type="match status" value="1"/>
</dbReference>
<evidence type="ECO:0008006" key="3">
    <source>
        <dbReference type="Google" id="ProtNLM"/>
    </source>
</evidence>
<dbReference type="Gene3D" id="1.10.1660.10">
    <property type="match status" value="1"/>
</dbReference>
<reference evidence="2" key="1">
    <citation type="submission" date="2016-11" db="EMBL/GenBank/DDBJ databases">
        <authorList>
            <person name="Varghese N."/>
            <person name="Submissions S."/>
        </authorList>
    </citation>
    <scope>NUCLEOTIDE SEQUENCE [LARGE SCALE GENOMIC DNA]</scope>
    <source>
        <strain evidence="2">313</strain>
    </source>
</reference>
<proteinExistence type="predicted"/>
<dbReference type="AlphaFoldDB" id="A0A1N6IMA0"/>
<feature type="non-terminal residue" evidence="1">
    <location>
        <position position="64"/>
    </location>
</feature>
<evidence type="ECO:0000313" key="2">
    <source>
        <dbReference type="Proteomes" id="UP000184758"/>
    </source>
</evidence>
<evidence type="ECO:0000313" key="1">
    <source>
        <dbReference type="EMBL" id="SIO33144.1"/>
    </source>
</evidence>